<dbReference type="SUPFAM" id="SSF50965">
    <property type="entry name" value="Galactose oxidase, central domain"/>
    <property type="match status" value="1"/>
</dbReference>
<dbReference type="EMBL" id="CABFOC020000044">
    <property type="protein sequence ID" value="CAH0052389.1"/>
    <property type="molecule type" value="Genomic_DNA"/>
</dbReference>
<accession>A0A9P0EKZ1</accession>
<keyword evidence="4" id="KW-1133">Transmembrane helix</keyword>
<dbReference type="GO" id="GO:0019760">
    <property type="term" value="P:glucosinolate metabolic process"/>
    <property type="evidence" value="ECO:0007669"/>
    <property type="project" value="UniProtKB-ARBA"/>
</dbReference>
<evidence type="ECO:0000256" key="1">
    <source>
        <dbReference type="ARBA" id="ARBA00022737"/>
    </source>
</evidence>
<dbReference type="InterPro" id="IPR015915">
    <property type="entry name" value="Kelch-typ_b-propeller"/>
</dbReference>
<keyword evidence="4" id="KW-0472">Membrane</keyword>
<proteinExistence type="predicted"/>
<feature type="chain" id="PRO_5040302754" description="Kelch repeat-containing protein" evidence="5">
    <location>
        <begin position="21"/>
        <end position="527"/>
    </location>
</feature>
<dbReference type="Pfam" id="PF24681">
    <property type="entry name" value="Kelch_KLHDC2_KLHL20_DRC7"/>
    <property type="match status" value="1"/>
</dbReference>
<reference evidence="6" key="1">
    <citation type="submission" date="2021-10" db="EMBL/GenBank/DDBJ databases">
        <authorList>
            <person name="Piombo E."/>
        </authorList>
    </citation>
    <scope>NUCLEOTIDE SEQUENCE</scope>
</reference>
<comment type="caution">
    <text evidence="6">The sequence shown here is derived from an EMBL/GenBank/DDBJ whole genome shotgun (WGS) entry which is preliminary data.</text>
</comment>
<name>A0A9P0EKZ1_9HYPO</name>
<sequence length="527" mass="56638">MAYQRLSILLIALLLPRCLASDVPSPANFERRVNVRVGVINSQLYLEGGIISEKGTSGAWPVNNTLSLDLSTSWLPQDASFRSTDKSSNNIPSLWGNAMFVDNAAGAFYIWGGRYFFLSDPPPLKLWKFTANKNGGGEWATEEADPSFNTIIRSEAGAHTSSKDAGFWFGGQATPETHDGLSKLNVPGFVSFNFTTKRWANHTDAPFSSKGTLAYATATYLPGVGPNGIIMLLGGQGQSVPQGSEPISFETVHFLDPVTLKWFKQNTTGQAPTARVGHCAVGVTGTNSSEIFVHGGESEGALHNDVYILSLPGFNWVNTGATSQQTRIEMGCVAAGNRNMVVVGGAKFSGTDTSPDMNSQGLGIFDMTALEWKTKYTSDAGQYETPEIITKWYQEGNLAKVVFSEGVKDLFPEKETGSNNTSPETGSNNTSPEPDQDKTKSLSAGAIAGAVVGGVAGIAAIAALVFFLLRKKTHSTLPHHSQTDFSPAYTHSPQSSTMLKYPAELNNDGERFELSVPRRFVELPSQP</sequence>
<keyword evidence="4" id="KW-0812">Transmembrane</keyword>
<feature type="transmembrane region" description="Helical" evidence="4">
    <location>
        <begin position="446"/>
        <end position="469"/>
    </location>
</feature>
<evidence type="ECO:0008006" key="8">
    <source>
        <dbReference type="Google" id="ProtNLM"/>
    </source>
</evidence>
<evidence type="ECO:0000313" key="6">
    <source>
        <dbReference type="EMBL" id="CAH0052389.1"/>
    </source>
</evidence>
<feature type="signal peptide" evidence="5">
    <location>
        <begin position="1"/>
        <end position="20"/>
    </location>
</feature>
<evidence type="ECO:0000256" key="4">
    <source>
        <dbReference type="SAM" id="Phobius"/>
    </source>
</evidence>
<keyword evidence="5" id="KW-0732">Signal</keyword>
<evidence type="ECO:0000256" key="3">
    <source>
        <dbReference type="SAM" id="MobiDB-lite"/>
    </source>
</evidence>
<keyword evidence="1" id="KW-0677">Repeat</keyword>
<evidence type="ECO:0000256" key="2">
    <source>
        <dbReference type="ARBA" id="ARBA00023004"/>
    </source>
</evidence>
<evidence type="ECO:0000313" key="7">
    <source>
        <dbReference type="Proteomes" id="UP000775872"/>
    </source>
</evidence>
<keyword evidence="2" id="KW-0408">Iron</keyword>
<feature type="compositionally biased region" description="Polar residues" evidence="3">
    <location>
        <begin position="417"/>
        <end position="433"/>
    </location>
</feature>
<protein>
    <recommendedName>
        <fullName evidence="8">Kelch repeat-containing protein</fullName>
    </recommendedName>
</protein>
<dbReference type="Gene3D" id="2.120.10.80">
    <property type="entry name" value="Kelch-type beta propeller"/>
    <property type="match status" value="1"/>
</dbReference>
<dbReference type="SUPFAM" id="SSF117281">
    <property type="entry name" value="Kelch motif"/>
    <property type="match status" value="1"/>
</dbReference>
<evidence type="ECO:0000256" key="5">
    <source>
        <dbReference type="SAM" id="SignalP"/>
    </source>
</evidence>
<keyword evidence="7" id="KW-1185">Reference proteome</keyword>
<dbReference type="InterPro" id="IPR011043">
    <property type="entry name" value="Gal_Oxase/kelch_b-propeller"/>
</dbReference>
<organism evidence="6 7">
    <name type="scientific">Clonostachys solani</name>
    <dbReference type="NCBI Taxonomy" id="160281"/>
    <lineage>
        <taxon>Eukaryota</taxon>
        <taxon>Fungi</taxon>
        <taxon>Dikarya</taxon>
        <taxon>Ascomycota</taxon>
        <taxon>Pezizomycotina</taxon>
        <taxon>Sordariomycetes</taxon>
        <taxon>Hypocreomycetidae</taxon>
        <taxon>Hypocreales</taxon>
        <taxon>Bionectriaceae</taxon>
        <taxon>Clonostachys</taxon>
    </lineage>
</organism>
<dbReference type="OrthoDB" id="540004at2759"/>
<gene>
    <name evidence="6" type="ORF">CSOL1703_00015510</name>
</gene>
<dbReference type="Proteomes" id="UP000775872">
    <property type="component" value="Unassembled WGS sequence"/>
</dbReference>
<feature type="region of interest" description="Disordered" evidence="3">
    <location>
        <begin position="411"/>
        <end position="441"/>
    </location>
</feature>
<dbReference type="PANTHER" id="PTHR47435:SF4">
    <property type="entry name" value="KELCH REPEAT PROTEIN (AFU_ORTHOLOGUE AFUA_5G12780)"/>
    <property type="match status" value="1"/>
</dbReference>
<dbReference type="AlphaFoldDB" id="A0A9P0EKZ1"/>
<dbReference type="PANTHER" id="PTHR47435">
    <property type="entry name" value="KELCH REPEAT PROTEIN (AFU_ORTHOLOGUE AFUA_5G12780)"/>
    <property type="match status" value="1"/>
</dbReference>